<evidence type="ECO:0000259" key="2">
    <source>
        <dbReference type="Pfam" id="PF00924"/>
    </source>
</evidence>
<protein>
    <recommendedName>
        <fullName evidence="2">Mechanosensitive ion channel MscS domain-containing protein</fullName>
    </recommendedName>
</protein>
<dbReference type="GO" id="GO:0055085">
    <property type="term" value="P:transmembrane transport"/>
    <property type="evidence" value="ECO:0007669"/>
    <property type="project" value="InterPro"/>
</dbReference>
<dbReference type="GO" id="GO:0016020">
    <property type="term" value="C:membrane"/>
    <property type="evidence" value="ECO:0007669"/>
    <property type="project" value="InterPro"/>
</dbReference>
<dbReference type="InterPro" id="IPR011014">
    <property type="entry name" value="MscS_channel_TM-2"/>
</dbReference>
<keyword evidence="1" id="KW-0812">Transmembrane</keyword>
<evidence type="ECO:0000256" key="1">
    <source>
        <dbReference type="SAM" id="Phobius"/>
    </source>
</evidence>
<dbReference type="Proteomes" id="UP001190700">
    <property type="component" value="Unassembled WGS sequence"/>
</dbReference>
<evidence type="ECO:0000313" key="4">
    <source>
        <dbReference type="Proteomes" id="UP001190700"/>
    </source>
</evidence>
<dbReference type="Gene3D" id="1.10.287.1260">
    <property type="match status" value="1"/>
</dbReference>
<proteinExistence type="predicted"/>
<keyword evidence="1" id="KW-0472">Membrane</keyword>
<reference evidence="3 4" key="1">
    <citation type="journal article" date="2015" name="Genome Biol. Evol.">
        <title>Comparative Genomics of a Bacterivorous Green Alga Reveals Evolutionary Causalities and Consequences of Phago-Mixotrophic Mode of Nutrition.</title>
        <authorList>
            <person name="Burns J.A."/>
            <person name="Paasch A."/>
            <person name="Narechania A."/>
            <person name="Kim E."/>
        </authorList>
    </citation>
    <scope>NUCLEOTIDE SEQUENCE [LARGE SCALE GENOMIC DNA]</scope>
    <source>
        <strain evidence="3 4">PLY_AMNH</strain>
    </source>
</reference>
<name>A0AAE0KV36_9CHLO</name>
<dbReference type="InterPro" id="IPR006685">
    <property type="entry name" value="MscS_channel_2nd"/>
</dbReference>
<evidence type="ECO:0000313" key="3">
    <source>
        <dbReference type="EMBL" id="KAK3261604.1"/>
    </source>
</evidence>
<keyword evidence="4" id="KW-1185">Reference proteome</keyword>
<organism evidence="3 4">
    <name type="scientific">Cymbomonas tetramitiformis</name>
    <dbReference type="NCBI Taxonomy" id="36881"/>
    <lineage>
        <taxon>Eukaryota</taxon>
        <taxon>Viridiplantae</taxon>
        <taxon>Chlorophyta</taxon>
        <taxon>Pyramimonadophyceae</taxon>
        <taxon>Pyramimonadales</taxon>
        <taxon>Pyramimonadaceae</taxon>
        <taxon>Cymbomonas</taxon>
    </lineage>
</organism>
<gene>
    <name evidence="3" type="ORF">CYMTET_29493</name>
</gene>
<dbReference type="SUPFAM" id="SSF82861">
    <property type="entry name" value="Mechanosensitive channel protein MscS (YggB), transmembrane region"/>
    <property type="match status" value="1"/>
</dbReference>
<feature type="transmembrane region" description="Helical" evidence="1">
    <location>
        <begin position="214"/>
        <end position="232"/>
    </location>
</feature>
<sequence>MLFEYLEELPFFQRPGAYLVEFSTVVLTWLLLHTIVPHLATNIIQDSTLSEVHKGIGRCLLSIFPLVDHENLHLGKMTSKRSRDRRTAVIAFQESARHIAERFKQQRESRKWWSALPYWLRSHHFIPELVISGLVPFAMDSNFTRVSQFGNGEAMQLLLSSRSLLFILLAYRVIAPLSSAVRELLDEFVENSHDVSGVSSAAKVAEFLPPFATGLLWVLWALFAAHVMGINISNVVQSMGLTGIAFALALQNYAADIVGGITLMVDRRFSCGDLIKLGNDKDFYVDHVGLLATRGRLFSGARYEDPMGLRFELSVMIQHDKSDSQKWKRYMTSANIAMLECLQARGIRMGCPRQQHEGLTSTSLGSSLSSAFDNPLTASGAWGFGE</sequence>
<feature type="domain" description="Mechanosensitive ion channel MscS" evidence="2">
    <location>
        <begin position="253"/>
        <end position="300"/>
    </location>
</feature>
<feature type="transmembrane region" description="Helical" evidence="1">
    <location>
        <begin position="244"/>
        <end position="265"/>
    </location>
</feature>
<dbReference type="PANTHER" id="PTHR30566">
    <property type="entry name" value="YNAI-RELATED MECHANOSENSITIVE ION CHANNEL"/>
    <property type="match status" value="1"/>
</dbReference>
<dbReference type="Pfam" id="PF00924">
    <property type="entry name" value="MS_channel_2nd"/>
    <property type="match status" value="1"/>
</dbReference>
<accession>A0AAE0KV36</accession>
<dbReference type="EMBL" id="LGRX02016793">
    <property type="protein sequence ID" value="KAK3261604.1"/>
    <property type="molecule type" value="Genomic_DNA"/>
</dbReference>
<keyword evidence="1" id="KW-1133">Transmembrane helix</keyword>
<dbReference type="AlphaFoldDB" id="A0AAE0KV36"/>
<comment type="caution">
    <text evidence="3">The sequence shown here is derived from an EMBL/GenBank/DDBJ whole genome shotgun (WGS) entry which is preliminary data.</text>
</comment>
<dbReference type="PANTHER" id="PTHR30566:SF5">
    <property type="entry name" value="MECHANOSENSITIVE ION CHANNEL PROTEIN 1, MITOCHONDRIAL-RELATED"/>
    <property type="match status" value="1"/>
</dbReference>